<dbReference type="CDD" id="cd13602">
    <property type="entry name" value="PBP2_TRAP_BpDctp6_7"/>
    <property type="match status" value="1"/>
</dbReference>
<evidence type="ECO:0000313" key="4">
    <source>
        <dbReference type="Proteomes" id="UP000321058"/>
    </source>
</evidence>
<dbReference type="PANTHER" id="PTHR33376">
    <property type="match status" value="1"/>
</dbReference>
<comment type="caution">
    <text evidence="3">The sequence shown here is derived from an EMBL/GenBank/DDBJ whole genome shotgun (WGS) entry which is preliminary data.</text>
</comment>
<evidence type="ECO:0000256" key="2">
    <source>
        <dbReference type="SAM" id="SignalP"/>
    </source>
</evidence>
<dbReference type="InterPro" id="IPR038404">
    <property type="entry name" value="TRAP_DctP_sf"/>
</dbReference>
<keyword evidence="4" id="KW-1185">Reference proteome</keyword>
<protein>
    <submittedName>
        <fullName evidence="3">C4-dicarboxylate ABC transporter substrate-binding protein</fullName>
    </submittedName>
</protein>
<gene>
    <name evidence="3" type="ORF">RSO01_34800</name>
</gene>
<dbReference type="NCBIfam" id="NF037995">
    <property type="entry name" value="TRAP_S1"/>
    <property type="match status" value="1"/>
</dbReference>
<accession>A0A512NBK3</accession>
<dbReference type="PANTHER" id="PTHR33376:SF4">
    <property type="entry name" value="SIALIC ACID-BINDING PERIPLASMIC PROTEIN SIAP"/>
    <property type="match status" value="1"/>
</dbReference>
<organism evidence="3 4">
    <name type="scientific">Reyranella soli</name>
    <dbReference type="NCBI Taxonomy" id="1230389"/>
    <lineage>
        <taxon>Bacteria</taxon>
        <taxon>Pseudomonadati</taxon>
        <taxon>Pseudomonadota</taxon>
        <taxon>Alphaproteobacteria</taxon>
        <taxon>Hyphomicrobiales</taxon>
        <taxon>Reyranellaceae</taxon>
        <taxon>Reyranella</taxon>
    </lineage>
</organism>
<reference evidence="3 4" key="1">
    <citation type="submission" date="2019-07" db="EMBL/GenBank/DDBJ databases">
        <title>Whole genome shotgun sequence of Reyranella soli NBRC 108950.</title>
        <authorList>
            <person name="Hosoyama A."/>
            <person name="Uohara A."/>
            <person name="Ohji S."/>
            <person name="Ichikawa N."/>
        </authorList>
    </citation>
    <scope>NUCLEOTIDE SEQUENCE [LARGE SCALE GENOMIC DNA]</scope>
    <source>
        <strain evidence="3 4">NBRC 108950</strain>
    </source>
</reference>
<feature type="signal peptide" evidence="2">
    <location>
        <begin position="1"/>
        <end position="30"/>
    </location>
</feature>
<dbReference type="InterPro" id="IPR018389">
    <property type="entry name" value="DctP_fam"/>
</dbReference>
<evidence type="ECO:0000256" key="1">
    <source>
        <dbReference type="ARBA" id="ARBA00022729"/>
    </source>
</evidence>
<sequence>MKLGRRTALKAGAGMSAMMLGAPAVVQAQAALKLPLSTVWPDGNFHTINAKKFAEEVKTGTSGAVEIDVKSGGQLGFKGPEQLRAVRDGLVPMADILNIQQIGDEPIMGVEGIPFISNNIEELKVLHKYLRPEYEKVALKNNQTILYMVPWPTQYLHLKVKCESLDALKGIKIRVPDKNAQDMCSAIGMAPALIPWGETIAALSSGAVAGVSTSSVSGVDGKFWEFLKFFHQTNHAWSSQIVTINNDTWKKISPANQKVIVDLAKKLEPEFWGTSLKADTDSNKKLTDGGMTLVVPPPQMVADLQKKTAPMIADFIKRVPAAEKPIKAYLVEMKRA</sequence>
<feature type="chain" id="PRO_5021741899" evidence="2">
    <location>
        <begin position="31"/>
        <end position="336"/>
    </location>
</feature>
<dbReference type="Proteomes" id="UP000321058">
    <property type="component" value="Unassembled WGS sequence"/>
</dbReference>
<dbReference type="InterPro" id="IPR006311">
    <property type="entry name" value="TAT_signal"/>
</dbReference>
<dbReference type="EMBL" id="BKAJ01000061">
    <property type="protein sequence ID" value="GEP56314.1"/>
    <property type="molecule type" value="Genomic_DNA"/>
</dbReference>
<dbReference type="AlphaFoldDB" id="A0A512NBK3"/>
<dbReference type="RefSeq" id="WP_246158503.1">
    <property type="nucleotide sequence ID" value="NZ_BKAJ01000061.1"/>
</dbReference>
<dbReference type="PROSITE" id="PS51318">
    <property type="entry name" value="TAT"/>
    <property type="match status" value="1"/>
</dbReference>
<evidence type="ECO:0000313" key="3">
    <source>
        <dbReference type="EMBL" id="GEP56314.1"/>
    </source>
</evidence>
<proteinExistence type="predicted"/>
<dbReference type="Gene3D" id="3.40.190.170">
    <property type="entry name" value="Bacterial extracellular solute-binding protein, family 7"/>
    <property type="match status" value="1"/>
</dbReference>
<keyword evidence="1 2" id="KW-0732">Signal</keyword>
<name>A0A512NBK3_9HYPH</name>
<dbReference type="Pfam" id="PF03480">
    <property type="entry name" value="DctP"/>
    <property type="match status" value="1"/>
</dbReference>
<dbReference type="GO" id="GO:0055085">
    <property type="term" value="P:transmembrane transport"/>
    <property type="evidence" value="ECO:0007669"/>
    <property type="project" value="InterPro"/>
</dbReference>